<gene>
    <name evidence="3" type="ORF">A3J48_04075</name>
</gene>
<dbReference type="EMBL" id="MFES01000023">
    <property type="protein sequence ID" value="OGE85634.1"/>
    <property type="molecule type" value="Genomic_DNA"/>
</dbReference>
<keyword evidence="1" id="KW-0472">Membrane</keyword>
<dbReference type="PANTHER" id="PTHR14969:SF13">
    <property type="entry name" value="AT30094P"/>
    <property type="match status" value="1"/>
</dbReference>
<evidence type="ECO:0000313" key="3">
    <source>
        <dbReference type="EMBL" id="OGE85634.1"/>
    </source>
</evidence>
<keyword evidence="1" id="KW-0812">Transmembrane</keyword>
<reference evidence="3 4" key="1">
    <citation type="journal article" date="2016" name="Nat. Commun.">
        <title>Thousands of microbial genomes shed light on interconnected biogeochemical processes in an aquifer system.</title>
        <authorList>
            <person name="Anantharaman K."/>
            <person name="Brown C.T."/>
            <person name="Hug L.A."/>
            <person name="Sharon I."/>
            <person name="Castelle C.J."/>
            <person name="Probst A.J."/>
            <person name="Thomas B.C."/>
            <person name="Singh A."/>
            <person name="Wilkins M.J."/>
            <person name="Karaoz U."/>
            <person name="Brodie E.L."/>
            <person name="Williams K.H."/>
            <person name="Hubbard S.S."/>
            <person name="Banfield J.F."/>
        </authorList>
    </citation>
    <scope>NUCLEOTIDE SEQUENCE [LARGE SCALE GENOMIC DNA]</scope>
</reference>
<feature type="transmembrane region" description="Helical" evidence="1">
    <location>
        <begin position="157"/>
        <end position="174"/>
    </location>
</feature>
<dbReference type="Pfam" id="PF01569">
    <property type="entry name" value="PAP2"/>
    <property type="match status" value="1"/>
</dbReference>
<name>A0A1F5P786_9BACT</name>
<dbReference type="InterPro" id="IPR000326">
    <property type="entry name" value="PAP2/HPO"/>
</dbReference>
<organism evidence="3 4">
    <name type="scientific">Candidatus Doudnabacteria bacterium RIFCSPHIGHO2_02_FULL_46_11</name>
    <dbReference type="NCBI Taxonomy" id="1817832"/>
    <lineage>
        <taxon>Bacteria</taxon>
        <taxon>Candidatus Doudnaibacteriota</taxon>
    </lineage>
</organism>
<dbReference type="SMART" id="SM00014">
    <property type="entry name" value="acidPPc"/>
    <property type="match status" value="1"/>
</dbReference>
<comment type="caution">
    <text evidence="3">The sequence shown here is derived from an EMBL/GenBank/DDBJ whole genome shotgun (WGS) entry which is preliminary data.</text>
</comment>
<dbReference type="InterPro" id="IPR036938">
    <property type="entry name" value="PAP2/HPO_sf"/>
</dbReference>
<evidence type="ECO:0000313" key="4">
    <source>
        <dbReference type="Proteomes" id="UP000176786"/>
    </source>
</evidence>
<feature type="transmembrane region" description="Helical" evidence="1">
    <location>
        <begin position="108"/>
        <end position="127"/>
    </location>
</feature>
<feature type="transmembrane region" description="Helical" evidence="1">
    <location>
        <begin position="134"/>
        <end position="151"/>
    </location>
</feature>
<protein>
    <recommendedName>
        <fullName evidence="2">Phosphatidic acid phosphatase type 2/haloperoxidase domain-containing protein</fullName>
    </recommendedName>
</protein>
<proteinExistence type="predicted"/>
<feature type="domain" description="Phosphatidic acid phosphatase type 2/haloperoxidase" evidence="2">
    <location>
        <begin position="62"/>
        <end position="172"/>
    </location>
</feature>
<dbReference type="Proteomes" id="UP000176786">
    <property type="component" value="Unassembled WGS sequence"/>
</dbReference>
<dbReference type="Gene3D" id="1.20.144.10">
    <property type="entry name" value="Phosphatidic acid phosphatase type 2/haloperoxidase"/>
    <property type="match status" value="1"/>
</dbReference>
<evidence type="ECO:0000256" key="1">
    <source>
        <dbReference type="SAM" id="Phobius"/>
    </source>
</evidence>
<keyword evidence="1" id="KW-1133">Transmembrane helix</keyword>
<dbReference type="SUPFAM" id="SSF48317">
    <property type="entry name" value="Acid phosphatase/Vanadium-dependent haloperoxidase"/>
    <property type="match status" value="1"/>
</dbReference>
<sequence length="190" mass="21471">MAALESLDLNIFHSINQIAGRFGWLDRFVVFFAVQAIVVLAVLVILLWFMDFGLDRKKNRYAVVMAIEALILARLILTPIIRELLPRVRPFVENNVNLLISQSPLEPGFPSGHAVMAFALALPVFVYNRKAGTWLLFLALLISLSRVFVGVHYPGDIAFGFILSFLVVLFINFFRDKLVAPVVKKLSREK</sequence>
<feature type="transmembrane region" description="Helical" evidence="1">
    <location>
        <begin position="28"/>
        <end position="49"/>
    </location>
</feature>
<dbReference type="PANTHER" id="PTHR14969">
    <property type="entry name" value="SPHINGOSINE-1-PHOSPHATE PHOSPHOHYDROLASE"/>
    <property type="match status" value="1"/>
</dbReference>
<feature type="transmembrane region" description="Helical" evidence="1">
    <location>
        <begin position="61"/>
        <end position="81"/>
    </location>
</feature>
<dbReference type="AlphaFoldDB" id="A0A1F5P786"/>
<dbReference type="STRING" id="1817832.A3J48_04075"/>
<accession>A0A1F5P786</accession>
<evidence type="ECO:0000259" key="2">
    <source>
        <dbReference type="SMART" id="SM00014"/>
    </source>
</evidence>